<sequence length="185" mass="20764">MDQVTLQGPRLILRPWQAGDTEPLYILNGDADAMRHFPFVPTRSESDAWAARLQAHIATHGWGFWVAAHRATGDFLGVVGLMHVAWEARFTPAVEIGWRITPAQQRHGYAEEAARLALGFAFDTLRLPEIVAFTIPANEPSWRLMEKLGMRADGRFEHPRVAEGHPKREHLLYRSAIMPGAAAPR</sequence>
<name>A0AAF1JZC8_9PROT</name>
<dbReference type="InterPro" id="IPR016181">
    <property type="entry name" value="Acyl_CoA_acyltransferase"/>
</dbReference>
<dbReference type="PROSITE" id="PS51186">
    <property type="entry name" value="GNAT"/>
    <property type="match status" value="1"/>
</dbReference>
<dbReference type="PANTHER" id="PTHR43792:SF1">
    <property type="entry name" value="N-ACETYLTRANSFERASE DOMAIN-CONTAINING PROTEIN"/>
    <property type="match status" value="1"/>
</dbReference>
<dbReference type="Gene3D" id="3.40.630.30">
    <property type="match status" value="1"/>
</dbReference>
<feature type="domain" description="N-acetyltransferase" evidence="1">
    <location>
        <begin position="11"/>
        <end position="168"/>
    </location>
</feature>
<dbReference type="GO" id="GO:0016747">
    <property type="term" value="F:acyltransferase activity, transferring groups other than amino-acyl groups"/>
    <property type="evidence" value="ECO:0007669"/>
    <property type="project" value="InterPro"/>
</dbReference>
<accession>A0AAF1JZC8</accession>
<evidence type="ECO:0000313" key="3">
    <source>
        <dbReference type="Proteomes" id="UP001196068"/>
    </source>
</evidence>
<dbReference type="Proteomes" id="UP001196068">
    <property type="component" value="Unassembled WGS sequence"/>
</dbReference>
<dbReference type="SUPFAM" id="SSF55729">
    <property type="entry name" value="Acyl-CoA N-acyltransferases (Nat)"/>
    <property type="match status" value="1"/>
</dbReference>
<dbReference type="Pfam" id="PF13302">
    <property type="entry name" value="Acetyltransf_3"/>
    <property type="match status" value="1"/>
</dbReference>
<keyword evidence="3" id="KW-1185">Reference proteome</keyword>
<dbReference type="InterPro" id="IPR051531">
    <property type="entry name" value="N-acetyltransferase"/>
</dbReference>
<dbReference type="AlphaFoldDB" id="A0AAF1JZC8"/>
<dbReference type="EMBL" id="JAAEDH010000020">
    <property type="protein sequence ID" value="MBR0656635.1"/>
    <property type="molecule type" value="Genomic_DNA"/>
</dbReference>
<comment type="caution">
    <text evidence="2">The sequence shown here is derived from an EMBL/GenBank/DDBJ whole genome shotgun (WGS) entry which is preliminary data.</text>
</comment>
<reference evidence="2" key="2">
    <citation type="journal article" date="2021" name="Syst. Appl. Microbiol.">
        <title>Roseomonas hellenica sp. nov., isolated from roots of wild-growing Alkanna tinctoria.</title>
        <authorList>
            <person name="Rat A."/>
            <person name="Naranjo H.D."/>
            <person name="Lebbe L."/>
            <person name="Cnockaert M."/>
            <person name="Krigas N."/>
            <person name="Grigoriadou K."/>
            <person name="Maloupa E."/>
            <person name="Willems A."/>
        </authorList>
    </citation>
    <scope>NUCLEOTIDE SEQUENCE</scope>
    <source>
        <strain evidence="2">LMG 28251</strain>
    </source>
</reference>
<protein>
    <submittedName>
        <fullName evidence="2">GNAT family N-acetyltransferase</fullName>
    </submittedName>
</protein>
<dbReference type="RefSeq" id="WP_211875497.1">
    <property type="nucleotide sequence ID" value="NZ_JAAEDH010000020.1"/>
</dbReference>
<organism evidence="2 3">
    <name type="scientific">Plastoroseomonas arctica</name>
    <dbReference type="NCBI Taxonomy" id="1509237"/>
    <lineage>
        <taxon>Bacteria</taxon>
        <taxon>Pseudomonadati</taxon>
        <taxon>Pseudomonadota</taxon>
        <taxon>Alphaproteobacteria</taxon>
        <taxon>Acetobacterales</taxon>
        <taxon>Acetobacteraceae</taxon>
        <taxon>Plastoroseomonas</taxon>
    </lineage>
</organism>
<reference evidence="2" key="1">
    <citation type="submission" date="2020-01" db="EMBL/GenBank/DDBJ databases">
        <authorList>
            <person name="Rat A."/>
        </authorList>
    </citation>
    <scope>NUCLEOTIDE SEQUENCE</scope>
    <source>
        <strain evidence="2">LMG 28251</strain>
    </source>
</reference>
<evidence type="ECO:0000313" key="2">
    <source>
        <dbReference type="EMBL" id="MBR0656635.1"/>
    </source>
</evidence>
<evidence type="ECO:0000259" key="1">
    <source>
        <dbReference type="PROSITE" id="PS51186"/>
    </source>
</evidence>
<dbReference type="InterPro" id="IPR000182">
    <property type="entry name" value="GNAT_dom"/>
</dbReference>
<proteinExistence type="predicted"/>
<dbReference type="PANTHER" id="PTHR43792">
    <property type="entry name" value="GNAT FAMILY, PUTATIVE (AFU_ORTHOLOGUE AFUA_3G00765)-RELATED-RELATED"/>
    <property type="match status" value="1"/>
</dbReference>
<gene>
    <name evidence="2" type="ORF">GXW79_16265</name>
</gene>